<protein>
    <submittedName>
        <fullName evidence="1">Uncharacterized protein</fullName>
    </submittedName>
</protein>
<name>A0A9K3CWJ2_9EUKA</name>
<accession>A0A9K3CWJ2</accession>
<gene>
    <name evidence="1" type="ORF">KIPB_006093</name>
</gene>
<evidence type="ECO:0000313" key="2">
    <source>
        <dbReference type="Proteomes" id="UP000265618"/>
    </source>
</evidence>
<dbReference type="EMBL" id="BDIP01001524">
    <property type="protein sequence ID" value="GIQ84573.1"/>
    <property type="molecule type" value="Genomic_DNA"/>
</dbReference>
<organism evidence="1 2">
    <name type="scientific">Kipferlia bialata</name>
    <dbReference type="NCBI Taxonomy" id="797122"/>
    <lineage>
        <taxon>Eukaryota</taxon>
        <taxon>Metamonada</taxon>
        <taxon>Carpediemonas-like organisms</taxon>
        <taxon>Kipferlia</taxon>
    </lineage>
</organism>
<keyword evidence="2" id="KW-1185">Reference proteome</keyword>
<reference evidence="1 2" key="1">
    <citation type="journal article" date="2018" name="PLoS ONE">
        <title>The draft genome of Kipferlia bialata reveals reductive genome evolution in fornicate parasites.</title>
        <authorList>
            <person name="Tanifuji G."/>
            <person name="Takabayashi S."/>
            <person name="Kume K."/>
            <person name="Takagi M."/>
            <person name="Nakayama T."/>
            <person name="Kamikawa R."/>
            <person name="Inagaki Y."/>
            <person name="Hashimoto T."/>
        </authorList>
    </citation>
    <scope>NUCLEOTIDE SEQUENCE [LARGE SCALE GENOMIC DNA]</scope>
    <source>
        <strain evidence="1">NY0173</strain>
    </source>
</reference>
<dbReference type="Proteomes" id="UP000265618">
    <property type="component" value="Unassembled WGS sequence"/>
</dbReference>
<sequence>MDNRDMVTADSGVKVSPIALPYPVKSGKDATGVNMHYQLVGSDLYMLDSRGFFVMDVSADRVWKTIPKKRKQPYPAVAAGIRHVLFSLDGYLHVLWVREDISKIEPTKEDLHDRYYYPRHTRTYTPCMMRYDSESGVWGDVSEGMPEMQGTRVTSVVIRGRVYVFSNSAPPSFHSYSPVTGWRDENDSGCYVRFPSMAVALGRHILVTAHSYWSKAYDTVSGTWSFDYQGMFGDRRGKGHRATYVSADMLQSHGCGVTIDDNRHRARMQVLQVDSSFM</sequence>
<evidence type="ECO:0000313" key="1">
    <source>
        <dbReference type="EMBL" id="GIQ84573.1"/>
    </source>
</evidence>
<dbReference type="AlphaFoldDB" id="A0A9K3CWJ2"/>
<dbReference type="SUPFAM" id="SSF117281">
    <property type="entry name" value="Kelch motif"/>
    <property type="match status" value="1"/>
</dbReference>
<proteinExistence type="predicted"/>
<comment type="caution">
    <text evidence="1">The sequence shown here is derived from an EMBL/GenBank/DDBJ whole genome shotgun (WGS) entry which is preliminary data.</text>
</comment>
<dbReference type="InterPro" id="IPR015915">
    <property type="entry name" value="Kelch-typ_b-propeller"/>
</dbReference>